<keyword evidence="8" id="KW-1185">Reference proteome</keyword>
<protein>
    <recommendedName>
        <fullName evidence="6">Lipase domain-containing protein</fullName>
    </recommendedName>
</protein>
<comment type="subcellular location">
    <subcellularLocation>
        <location evidence="1">Secreted</location>
    </subcellularLocation>
</comment>
<dbReference type="SUPFAM" id="SSF53474">
    <property type="entry name" value="alpha/beta-Hydrolases"/>
    <property type="match status" value="1"/>
</dbReference>
<sequence length="329" mass="36153">MTLADVLFLLAISVVLVTAQDDICAKAQVDPMPAMKTHFLLWTRRNPTIFEELLIGDVLSLTLSNYVRTNPTKIYVHGWTENGQNKLSRNLRDGFLLREDCNFIAVDWSFLALPLSYTIAASNVQPVGVLTGNLVNFLISQGADQSQFHLMGFSLGAHVVGRAGLTTHGRLPRITGFDPAFPCFDKSEVDDILDKSDAQFVDVIHTNAGTILDKRLGFPFTLGHADFWPNGGSLQPGCGHVEESIPVKIENILDIFNEAACSHRRAVKYFTESINSAVPFNSTQCTSYSQFQLGSCSENFRTPMGLSISTTATGNFFLNTNAHKPFAEG</sequence>
<feature type="signal peptide" evidence="5">
    <location>
        <begin position="1"/>
        <end position="19"/>
    </location>
</feature>
<keyword evidence="5" id="KW-0732">Signal</keyword>
<comment type="similarity">
    <text evidence="2 4">Belongs to the AB hydrolase superfamily. Lipase family.</text>
</comment>
<feature type="chain" id="PRO_5042176968" description="Lipase domain-containing protein" evidence="5">
    <location>
        <begin position="20"/>
        <end position="329"/>
    </location>
</feature>
<dbReference type="PANTHER" id="PTHR11610:SF190">
    <property type="entry name" value="VITELLOGENIN-3-LIKE PROTEIN"/>
    <property type="match status" value="1"/>
</dbReference>
<dbReference type="GO" id="GO:0005615">
    <property type="term" value="C:extracellular space"/>
    <property type="evidence" value="ECO:0007669"/>
    <property type="project" value="TreeGrafter"/>
</dbReference>
<evidence type="ECO:0000259" key="6">
    <source>
        <dbReference type="Pfam" id="PF00151"/>
    </source>
</evidence>
<dbReference type="PANTHER" id="PTHR11610">
    <property type="entry name" value="LIPASE"/>
    <property type="match status" value="1"/>
</dbReference>
<evidence type="ECO:0000313" key="8">
    <source>
        <dbReference type="Proteomes" id="UP000820818"/>
    </source>
</evidence>
<organism evidence="7 8">
    <name type="scientific">Daphnia sinensis</name>
    <dbReference type="NCBI Taxonomy" id="1820382"/>
    <lineage>
        <taxon>Eukaryota</taxon>
        <taxon>Metazoa</taxon>
        <taxon>Ecdysozoa</taxon>
        <taxon>Arthropoda</taxon>
        <taxon>Crustacea</taxon>
        <taxon>Branchiopoda</taxon>
        <taxon>Diplostraca</taxon>
        <taxon>Cladocera</taxon>
        <taxon>Anomopoda</taxon>
        <taxon>Daphniidae</taxon>
        <taxon>Daphnia</taxon>
        <taxon>Daphnia similis group</taxon>
    </lineage>
</organism>
<feature type="domain" description="Lipase" evidence="6">
    <location>
        <begin position="32"/>
        <end position="326"/>
    </location>
</feature>
<dbReference type="Pfam" id="PF00151">
    <property type="entry name" value="Lipase"/>
    <property type="match status" value="1"/>
</dbReference>
<dbReference type="InterPro" id="IPR033906">
    <property type="entry name" value="Lipase_N"/>
</dbReference>
<dbReference type="Gene3D" id="3.40.50.1820">
    <property type="entry name" value="alpha/beta hydrolase"/>
    <property type="match status" value="1"/>
</dbReference>
<evidence type="ECO:0000256" key="2">
    <source>
        <dbReference type="ARBA" id="ARBA00010701"/>
    </source>
</evidence>
<dbReference type="AlphaFoldDB" id="A0AAD5L822"/>
<dbReference type="Proteomes" id="UP000820818">
    <property type="component" value="Linkage Group LG6"/>
</dbReference>
<keyword evidence="3" id="KW-0964">Secreted</keyword>
<dbReference type="InterPro" id="IPR029058">
    <property type="entry name" value="AB_hydrolase_fold"/>
</dbReference>
<dbReference type="GO" id="GO:0016042">
    <property type="term" value="P:lipid catabolic process"/>
    <property type="evidence" value="ECO:0007669"/>
    <property type="project" value="TreeGrafter"/>
</dbReference>
<evidence type="ECO:0000256" key="5">
    <source>
        <dbReference type="SAM" id="SignalP"/>
    </source>
</evidence>
<accession>A0AAD5L822</accession>
<dbReference type="PRINTS" id="PR00821">
    <property type="entry name" value="TAGLIPASE"/>
</dbReference>
<gene>
    <name evidence="7" type="ORF">GHT06_017251</name>
</gene>
<proteinExistence type="inferred from homology"/>
<reference evidence="7 8" key="1">
    <citation type="submission" date="2022-05" db="EMBL/GenBank/DDBJ databases">
        <title>A multi-omics perspective on studying reproductive biology in Daphnia sinensis.</title>
        <authorList>
            <person name="Jia J."/>
        </authorList>
    </citation>
    <scope>NUCLEOTIDE SEQUENCE [LARGE SCALE GENOMIC DNA]</scope>
    <source>
        <strain evidence="7 8">WSL</strain>
    </source>
</reference>
<evidence type="ECO:0000256" key="1">
    <source>
        <dbReference type="ARBA" id="ARBA00004613"/>
    </source>
</evidence>
<dbReference type="InterPro" id="IPR013818">
    <property type="entry name" value="Lipase"/>
</dbReference>
<dbReference type="GO" id="GO:0016298">
    <property type="term" value="F:lipase activity"/>
    <property type="evidence" value="ECO:0007669"/>
    <property type="project" value="InterPro"/>
</dbReference>
<evidence type="ECO:0000313" key="7">
    <source>
        <dbReference type="EMBL" id="KAI9557423.1"/>
    </source>
</evidence>
<dbReference type="CDD" id="cd00707">
    <property type="entry name" value="Pancreat_lipase_like"/>
    <property type="match status" value="1"/>
</dbReference>
<evidence type="ECO:0000256" key="4">
    <source>
        <dbReference type="RuleBase" id="RU004262"/>
    </source>
</evidence>
<name>A0AAD5L822_9CRUS</name>
<evidence type="ECO:0000256" key="3">
    <source>
        <dbReference type="ARBA" id="ARBA00022525"/>
    </source>
</evidence>
<dbReference type="InterPro" id="IPR000734">
    <property type="entry name" value="TAG_lipase"/>
</dbReference>
<dbReference type="EMBL" id="WJBH02000006">
    <property type="protein sequence ID" value="KAI9557423.1"/>
    <property type="molecule type" value="Genomic_DNA"/>
</dbReference>
<comment type="caution">
    <text evidence="7">The sequence shown here is derived from an EMBL/GenBank/DDBJ whole genome shotgun (WGS) entry which is preliminary data.</text>
</comment>